<keyword evidence="2" id="KW-1185">Reference proteome</keyword>
<evidence type="ECO:0000313" key="1">
    <source>
        <dbReference type="EMBL" id="EIW84488.1"/>
    </source>
</evidence>
<dbReference type="EMBL" id="JH711575">
    <property type="protein sequence ID" value="EIW84488.1"/>
    <property type="molecule type" value="Genomic_DNA"/>
</dbReference>
<dbReference type="AlphaFoldDB" id="A0A5M3MZC0"/>
<dbReference type="Proteomes" id="UP000053558">
    <property type="component" value="Unassembled WGS sequence"/>
</dbReference>
<name>A0A5M3MZC0_CONPW</name>
<dbReference type="GeneID" id="19202867"/>
<comment type="caution">
    <text evidence="1">The sequence shown here is derived from an EMBL/GenBank/DDBJ whole genome shotgun (WGS) entry which is preliminary data.</text>
</comment>
<accession>A0A5M3MZC0</accession>
<sequence>MALPTWDNLISLTIDMKDNDFSFDALDQIFTQAPNLVELWISEDVIESTGWQPARIASKKLRLFSLVVDPYWINEAPEQFDIGPVFDSLMFPALSDLVVTIPMDGNLDFLRHFIARSGCRLSSLTFTEIFDEAFGDPESSLIRRAGVNLAEEYGIPSVEFTYDLDETRIYQKAKDRWYCMDDQA</sequence>
<protein>
    <recommendedName>
        <fullName evidence="3">F-box domain-containing protein</fullName>
    </recommendedName>
</protein>
<dbReference type="RefSeq" id="XP_007766174.1">
    <property type="nucleotide sequence ID" value="XM_007767984.1"/>
</dbReference>
<proteinExistence type="predicted"/>
<evidence type="ECO:0000313" key="2">
    <source>
        <dbReference type="Proteomes" id="UP000053558"/>
    </source>
</evidence>
<organism evidence="1 2">
    <name type="scientific">Coniophora puteana (strain RWD-64-598)</name>
    <name type="common">Brown rot fungus</name>
    <dbReference type="NCBI Taxonomy" id="741705"/>
    <lineage>
        <taxon>Eukaryota</taxon>
        <taxon>Fungi</taxon>
        <taxon>Dikarya</taxon>
        <taxon>Basidiomycota</taxon>
        <taxon>Agaricomycotina</taxon>
        <taxon>Agaricomycetes</taxon>
        <taxon>Agaricomycetidae</taxon>
        <taxon>Boletales</taxon>
        <taxon>Coniophorineae</taxon>
        <taxon>Coniophoraceae</taxon>
        <taxon>Coniophora</taxon>
    </lineage>
</organism>
<reference evidence="2" key="1">
    <citation type="journal article" date="2012" name="Science">
        <title>The Paleozoic origin of enzymatic lignin decomposition reconstructed from 31 fungal genomes.</title>
        <authorList>
            <person name="Floudas D."/>
            <person name="Binder M."/>
            <person name="Riley R."/>
            <person name="Barry K."/>
            <person name="Blanchette R.A."/>
            <person name="Henrissat B."/>
            <person name="Martinez A.T."/>
            <person name="Otillar R."/>
            <person name="Spatafora J.W."/>
            <person name="Yadav J.S."/>
            <person name="Aerts A."/>
            <person name="Benoit I."/>
            <person name="Boyd A."/>
            <person name="Carlson A."/>
            <person name="Copeland A."/>
            <person name="Coutinho P.M."/>
            <person name="de Vries R.P."/>
            <person name="Ferreira P."/>
            <person name="Findley K."/>
            <person name="Foster B."/>
            <person name="Gaskell J."/>
            <person name="Glotzer D."/>
            <person name="Gorecki P."/>
            <person name="Heitman J."/>
            <person name="Hesse C."/>
            <person name="Hori C."/>
            <person name="Igarashi K."/>
            <person name="Jurgens J.A."/>
            <person name="Kallen N."/>
            <person name="Kersten P."/>
            <person name="Kohler A."/>
            <person name="Kuees U."/>
            <person name="Kumar T.K.A."/>
            <person name="Kuo A."/>
            <person name="LaButti K."/>
            <person name="Larrondo L.F."/>
            <person name="Lindquist E."/>
            <person name="Ling A."/>
            <person name="Lombard V."/>
            <person name="Lucas S."/>
            <person name="Lundell T."/>
            <person name="Martin R."/>
            <person name="McLaughlin D.J."/>
            <person name="Morgenstern I."/>
            <person name="Morin E."/>
            <person name="Murat C."/>
            <person name="Nagy L.G."/>
            <person name="Nolan M."/>
            <person name="Ohm R.A."/>
            <person name="Patyshakuliyeva A."/>
            <person name="Rokas A."/>
            <person name="Ruiz-Duenas F.J."/>
            <person name="Sabat G."/>
            <person name="Salamov A."/>
            <person name="Samejima M."/>
            <person name="Schmutz J."/>
            <person name="Slot J.C."/>
            <person name="St John F."/>
            <person name="Stenlid J."/>
            <person name="Sun H."/>
            <person name="Sun S."/>
            <person name="Syed K."/>
            <person name="Tsang A."/>
            <person name="Wiebenga A."/>
            <person name="Young D."/>
            <person name="Pisabarro A."/>
            <person name="Eastwood D.C."/>
            <person name="Martin F."/>
            <person name="Cullen D."/>
            <person name="Grigoriev I.V."/>
            <person name="Hibbett D.S."/>
        </authorList>
    </citation>
    <scope>NUCLEOTIDE SEQUENCE [LARGE SCALE GENOMIC DNA]</scope>
    <source>
        <strain evidence="2">RWD-64-598 SS2</strain>
    </source>
</reference>
<gene>
    <name evidence="1" type="ORF">CONPUDRAFT_151506</name>
</gene>
<evidence type="ECO:0008006" key="3">
    <source>
        <dbReference type="Google" id="ProtNLM"/>
    </source>
</evidence>
<dbReference type="KEGG" id="cput:CONPUDRAFT_151506"/>